<proteinExistence type="predicted"/>
<evidence type="ECO:0000256" key="1">
    <source>
        <dbReference type="SAM" id="MobiDB-lite"/>
    </source>
</evidence>
<evidence type="ECO:0000313" key="2">
    <source>
        <dbReference type="EMBL" id="GFY87704.1"/>
    </source>
</evidence>
<evidence type="ECO:0000313" key="3">
    <source>
        <dbReference type="Proteomes" id="UP000585474"/>
    </source>
</evidence>
<accession>A0A7J0EMJ3</accession>
<feature type="compositionally biased region" description="Polar residues" evidence="1">
    <location>
        <begin position="18"/>
        <end position="53"/>
    </location>
</feature>
<dbReference type="EMBL" id="BJWL01000005">
    <property type="protein sequence ID" value="GFY87704.1"/>
    <property type="molecule type" value="Genomic_DNA"/>
</dbReference>
<name>A0A7J0EMJ3_9ERIC</name>
<dbReference type="AlphaFoldDB" id="A0A7J0EMJ3"/>
<comment type="caution">
    <text evidence="2">The sequence shown here is derived from an EMBL/GenBank/DDBJ whole genome shotgun (WGS) entry which is preliminary data.</text>
</comment>
<reference evidence="2 3" key="1">
    <citation type="submission" date="2019-07" db="EMBL/GenBank/DDBJ databases">
        <title>De Novo Assembly of kiwifruit Actinidia rufa.</title>
        <authorList>
            <person name="Sugita-Konishi S."/>
            <person name="Sato K."/>
            <person name="Mori E."/>
            <person name="Abe Y."/>
            <person name="Kisaki G."/>
            <person name="Hamano K."/>
            <person name="Suezawa K."/>
            <person name="Otani M."/>
            <person name="Fukuda T."/>
            <person name="Manabe T."/>
            <person name="Gomi K."/>
            <person name="Tabuchi M."/>
            <person name="Akimitsu K."/>
            <person name="Kataoka I."/>
        </authorList>
    </citation>
    <scope>NUCLEOTIDE SEQUENCE [LARGE SCALE GENOMIC DNA]</scope>
    <source>
        <strain evidence="3">cv. Fuchu</strain>
    </source>
</reference>
<dbReference type="Proteomes" id="UP000585474">
    <property type="component" value="Unassembled WGS sequence"/>
</dbReference>
<feature type="region of interest" description="Disordered" evidence="1">
    <location>
        <begin position="1"/>
        <end position="53"/>
    </location>
</feature>
<sequence length="158" mass="17154">MPPASKRDLPDAGPLQSMPPTTDRTSSNQGVSSTNTQWNENTPTSESSYLPPASQWNDGTVIMCMTVESYGNENVISSERSDAVPSTSVGLASNSGSLYAPPTDHKLYNSKPTIIGGRVPRPRRVADNTNISEIIVFNLNHHAIFIFSTFRNLTFGSH</sequence>
<keyword evidence="3" id="KW-1185">Reference proteome</keyword>
<protein>
    <submittedName>
        <fullName evidence="2">Uncharacterized protein</fullName>
    </submittedName>
</protein>
<organism evidence="2 3">
    <name type="scientific">Actinidia rufa</name>
    <dbReference type="NCBI Taxonomy" id="165716"/>
    <lineage>
        <taxon>Eukaryota</taxon>
        <taxon>Viridiplantae</taxon>
        <taxon>Streptophyta</taxon>
        <taxon>Embryophyta</taxon>
        <taxon>Tracheophyta</taxon>
        <taxon>Spermatophyta</taxon>
        <taxon>Magnoliopsida</taxon>
        <taxon>eudicotyledons</taxon>
        <taxon>Gunneridae</taxon>
        <taxon>Pentapetalae</taxon>
        <taxon>asterids</taxon>
        <taxon>Ericales</taxon>
        <taxon>Actinidiaceae</taxon>
        <taxon>Actinidia</taxon>
    </lineage>
</organism>
<gene>
    <name evidence="2" type="ORF">Acr_05g0013430</name>
</gene>
<feature type="compositionally biased region" description="Basic and acidic residues" evidence="1">
    <location>
        <begin position="1"/>
        <end position="10"/>
    </location>
</feature>